<dbReference type="GO" id="GO:0016139">
    <property type="term" value="P:glycoside catabolic process"/>
    <property type="evidence" value="ECO:0007669"/>
    <property type="project" value="TreeGrafter"/>
</dbReference>
<evidence type="ECO:0000256" key="5">
    <source>
        <dbReference type="ARBA" id="ARBA00022801"/>
    </source>
</evidence>
<keyword evidence="5" id="KW-0378">Hydrolase</keyword>
<dbReference type="Proteomes" id="UP000186785">
    <property type="component" value="Unassembled WGS sequence"/>
</dbReference>
<dbReference type="GO" id="GO:0004560">
    <property type="term" value="F:alpha-L-fucosidase activity"/>
    <property type="evidence" value="ECO:0007669"/>
    <property type="project" value="InterPro"/>
</dbReference>
<evidence type="ECO:0000256" key="1">
    <source>
        <dbReference type="ARBA" id="ARBA00004071"/>
    </source>
</evidence>
<dbReference type="PANTHER" id="PTHR10030">
    <property type="entry name" value="ALPHA-L-FUCOSIDASE"/>
    <property type="match status" value="1"/>
</dbReference>
<evidence type="ECO:0000313" key="10">
    <source>
        <dbReference type="Proteomes" id="UP000186785"/>
    </source>
</evidence>
<dbReference type="InterPro" id="IPR000933">
    <property type="entry name" value="Glyco_hydro_29"/>
</dbReference>
<evidence type="ECO:0000259" key="8">
    <source>
        <dbReference type="Pfam" id="PF01120"/>
    </source>
</evidence>
<accession>A0A1Q5PLV2</accession>
<dbReference type="Pfam" id="PF01120">
    <property type="entry name" value="Alpha_L_fucos"/>
    <property type="match status" value="1"/>
</dbReference>
<evidence type="ECO:0000256" key="7">
    <source>
        <dbReference type="PIRSR" id="PIRSR001092-1"/>
    </source>
</evidence>
<comment type="similarity">
    <text evidence="2">Belongs to the glycosyl hydrolase 29 family.</text>
</comment>
<organism evidence="9 10">
    <name type="scientific">Boudabousia liubingyangii</name>
    <dbReference type="NCBI Taxonomy" id="1921764"/>
    <lineage>
        <taxon>Bacteria</taxon>
        <taxon>Bacillati</taxon>
        <taxon>Actinomycetota</taxon>
        <taxon>Actinomycetes</taxon>
        <taxon>Actinomycetales</taxon>
        <taxon>Actinomycetaceae</taxon>
        <taxon>Boudabousia</taxon>
    </lineage>
</organism>
<evidence type="ECO:0000256" key="4">
    <source>
        <dbReference type="ARBA" id="ARBA00022729"/>
    </source>
</evidence>
<dbReference type="PIRSF" id="PIRSF001092">
    <property type="entry name" value="Alpha-L-fucosidase"/>
    <property type="match status" value="1"/>
</dbReference>
<dbReference type="GO" id="GO:0005764">
    <property type="term" value="C:lysosome"/>
    <property type="evidence" value="ECO:0007669"/>
    <property type="project" value="TreeGrafter"/>
</dbReference>
<comment type="function">
    <text evidence="1">Alpha-L-fucosidase is responsible for hydrolyzing the alpha-1,6-linked fucose joined to the reducing-end N-acetylglucosamine of the carbohydrate moieties of glycoproteins.</text>
</comment>
<evidence type="ECO:0000256" key="2">
    <source>
        <dbReference type="ARBA" id="ARBA00007951"/>
    </source>
</evidence>
<comment type="caution">
    <text evidence="9">The sequence shown here is derived from an EMBL/GenBank/DDBJ whole genome shotgun (WGS) entry which is preliminary data.</text>
</comment>
<dbReference type="InterPro" id="IPR016286">
    <property type="entry name" value="FUC_metazoa-typ"/>
</dbReference>
<dbReference type="OrthoDB" id="5526311at2"/>
<protein>
    <recommendedName>
        <fullName evidence="3">alpha-L-fucosidase</fullName>
        <ecNumber evidence="3">3.2.1.51</ecNumber>
    </recommendedName>
</protein>
<name>A0A1Q5PLV2_9ACTO</name>
<keyword evidence="4" id="KW-0732">Signal</keyword>
<evidence type="ECO:0000313" key="9">
    <source>
        <dbReference type="EMBL" id="OKL48016.1"/>
    </source>
</evidence>
<keyword evidence="6" id="KW-0326">Glycosidase</keyword>
<dbReference type="InterPro" id="IPR017853">
    <property type="entry name" value="GH"/>
</dbReference>
<feature type="domain" description="Glycoside hydrolase family 29 N-terminal" evidence="8">
    <location>
        <begin position="8"/>
        <end position="320"/>
    </location>
</feature>
<gene>
    <name evidence="9" type="ORF">BSR29_04825</name>
</gene>
<evidence type="ECO:0000256" key="6">
    <source>
        <dbReference type="ARBA" id="ARBA00023295"/>
    </source>
</evidence>
<keyword evidence="10" id="KW-1185">Reference proteome</keyword>
<dbReference type="PANTHER" id="PTHR10030:SF37">
    <property type="entry name" value="ALPHA-L-FUCOSIDASE-RELATED"/>
    <property type="match status" value="1"/>
</dbReference>
<dbReference type="STRING" id="1921764.BSR28_06835"/>
<reference evidence="9 10" key="1">
    <citation type="submission" date="2016-11" db="EMBL/GenBank/DDBJ databases">
        <title>Actinomyces gypaetusis sp. nov. isolated from the vulture Gypaetus barbatus in Qinghai Tibet Plateau China.</title>
        <authorList>
            <person name="Meng X."/>
        </authorList>
    </citation>
    <scope>NUCLEOTIDE SEQUENCE [LARGE SCALE GENOMIC DNA]</scope>
    <source>
        <strain evidence="9 10">VUL4_2</strain>
    </source>
</reference>
<sequence>MGSEGFKAAPWFDQGRFGLFVHFGLYSVAARHEWVMTREKTPVHEYEQLTQAFDPDLFDASRIAAQAKAAGMAYAVLTTKHHEGFCLFDSEYTDYTAPKVCGRDLVKEWVEALRAEGLKVGFYYSLLDWHHPDFIIDHNHPRRDDPDARQQNREKDWERCREYLHHQVTELLTNYGQIDYMFFDFSYPWEADGWPGKGAQDWDSAGLLELCQKYQPQMLINDRLDLPGDLVTPEQYQPSEPMTVDGKPARWEACQTLNGSWGYDRDNTRFKSTEMIIQMLADTVSKNGNLLLNIGPDGRGNIAPYDAKTLTEIADWMHLHAPAIKGAGAVKDRSLIPPGMVATQRGNRIYLFLFSYPFGHLHLPNAAGKVTFARFLNDGSQIRWEQFDPDREALTTEPGGQPAGTLTLQLPTRAPSVSVPVIELFLTD</sequence>
<dbReference type="SMART" id="SM00812">
    <property type="entry name" value="Alpha_L_fucos"/>
    <property type="match status" value="1"/>
</dbReference>
<proteinExistence type="inferred from homology"/>
<dbReference type="InterPro" id="IPR057739">
    <property type="entry name" value="Glyco_hydro_29_N"/>
</dbReference>
<dbReference type="AlphaFoldDB" id="A0A1Q5PLV2"/>
<dbReference type="PRINTS" id="PR00741">
    <property type="entry name" value="GLHYDRLASE29"/>
</dbReference>
<feature type="site" description="May be important for catalysis" evidence="7">
    <location>
        <position position="254"/>
    </location>
</feature>
<evidence type="ECO:0000256" key="3">
    <source>
        <dbReference type="ARBA" id="ARBA00012662"/>
    </source>
</evidence>
<dbReference type="EC" id="3.2.1.51" evidence="3"/>
<dbReference type="SUPFAM" id="SSF51445">
    <property type="entry name" value="(Trans)glycosidases"/>
    <property type="match status" value="1"/>
</dbReference>
<dbReference type="Gene3D" id="3.20.20.80">
    <property type="entry name" value="Glycosidases"/>
    <property type="match status" value="1"/>
</dbReference>
<dbReference type="GO" id="GO:0006004">
    <property type="term" value="P:fucose metabolic process"/>
    <property type="evidence" value="ECO:0007669"/>
    <property type="project" value="InterPro"/>
</dbReference>
<dbReference type="EMBL" id="MQSV01000003">
    <property type="protein sequence ID" value="OKL48016.1"/>
    <property type="molecule type" value="Genomic_DNA"/>
</dbReference>